<evidence type="ECO:0000313" key="2">
    <source>
        <dbReference type="Proteomes" id="UP000466906"/>
    </source>
</evidence>
<gene>
    <name evidence="1" type="ORF">MALV_30740</name>
</gene>
<sequence>MKRQTRMWYWRTVSGRKAVTTVSAPTRGTDVENIRYPADWLTKGGPPFESMGLRQLPGPLTDYAALTLVRDHGVWIFVAGENNTMLGTTDELDDVVQYVGTYAWHVEHAERQGDA</sequence>
<dbReference type="KEGG" id="malv:MALV_30740"/>
<protein>
    <submittedName>
        <fullName evidence="1">Uncharacterized protein</fullName>
    </submittedName>
</protein>
<dbReference type="Proteomes" id="UP000466906">
    <property type="component" value="Chromosome"/>
</dbReference>
<name>A0A6N4UU64_9MYCO</name>
<evidence type="ECO:0000313" key="1">
    <source>
        <dbReference type="EMBL" id="BBX27949.1"/>
    </source>
</evidence>
<keyword evidence="2" id="KW-1185">Reference proteome</keyword>
<dbReference type="EMBL" id="AP022565">
    <property type="protein sequence ID" value="BBX27949.1"/>
    <property type="molecule type" value="Genomic_DNA"/>
</dbReference>
<dbReference type="AlphaFoldDB" id="A0A6N4UU64"/>
<accession>A0A6N4UU64</accession>
<reference evidence="1 2" key="1">
    <citation type="journal article" date="2019" name="Emerg. Microbes Infect.">
        <title>Comprehensive subspecies identification of 175 nontuberculous mycobacteria species based on 7547 genomic profiles.</title>
        <authorList>
            <person name="Matsumoto Y."/>
            <person name="Kinjo T."/>
            <person name="Motooka D."/>
            <person name="Nabeya D."/>
            <person name="Jung N."/>
            <person name="Uechi K."/>
            <person name="Horii T."/>
            <person name="Iida T."/>
            <person name="Fujita J."/>
            <person name="Nakamura S."/>
        </authorList>
    </citation>
    <scope>NUCLEOTIDE SEQUENCE [LARGE SCALE GENOMIC DNA]</scope>
    <source>
        <strain evidence="1 2">JCM 12272</strain>
    </source>
</reference>
<organism evidence="1 2">
    <name type="scientific">Mycolicibacterium alvei</name>
    <dbReference type="NCBI Taxonomy" id="67081"/>
    <lineage>
        <taxon>Bacteria</taxon>
        <taxon>Bacillati</taxon>
        <taxon>Actinomycetota</taxon>
        <taxon>Actinomycetes</taxon>
        <taxon>Mycobacteriales</taxon>
        <taxon>Mycobacteriaceae</taxon>
        <taxon>Mycolicibacterium</taxon>
    </lineage>
</organism>
<proteinExistence type="predicted"/>